<evidence type="ECO:0000313" key="3">
    <source>
        <dbReference type="Proteomes" id="UP001319060"/>
    </source>
</evidence>
<comment type="caution">
    <text evidence="2">The sequence shown here is derived from an EMBL/GenBank/DDBJ whole genome shotgun (WGS) entry which is preliminary data.</text>
</comment>
<dbReference type="EMBL" id="JAFHKS010000044">
    <property type="protein sequence ID" value="MBN3547001.1"/>
    <property type="molecule type" value="Genomic_DNA"/>
</dbReference>
<dbReference type="RefSeq" id="WP_188401280.1">
    <property type="nucleotide sequence ID" value="NZ_BMCE01000001.1"/>
</dbReference>
<dbReference type="SUPFAM" id="SSF52091">
    <property type="entry name" value="SpoIIaa-like"/>
    <property type="match status" value="1"/>
</dbReference>
<proteinExistence type="predicted"/>
<dbReference type="PROSITE" id="PS50801">
    <property type="entry name" value="STAS"/>
    <property type="match status" value="1"/>
</dbReference>
<dbReference type="InterPro" id="IPR051932">
    <property type="entry name" value="Bact_StressResp_Reg"/>
</dbReference>
<name>A0ABS2ZK27_9BACL</name>
<dbReference type="PANTHER" id="PTHR33745:SF8">
    <property type="entry name" value="BLUE-LIGHT PHOTORECEPTOR"/>
    <property type="match status" value="1"/>
</dbReference>
<dbReference type="CDD" id="cd07041">
    <property type="entry name" value="STAS_RsbR_RsbS_like"/>
    <property type="match status" value="1"/>
</dbReference>
<dbReference type="Pfam" id="PF01740">
    <property type="entry name" value="STAS"/>
    <property type="match status" value="1"/>
</dbReference>
<accession>A0ABS2ZK27</accession>
<dbReference type="Gene3D" id="3.30.750.24">
    <property type="entry name" value="STAS domain"/>
    <property type="match status" value="1"/>
</dbReference>
<dbReference type="Proteomes" id="UP001319060">
    <property type="component" value="Unassembled WGS sequence"/>
</dbReference>
<gene>
    <name evidence="2" type="ORF">JYA64_16965</name>
</gene>
<evidence type="ECO:0000259" key="1">
    <source>
        <dbReference type="PROSITE" id="PS50801"/>
    </source>
</evidence>
<reference evidence="2 3" key="1">
    <citation type="submission" date="2021-01" db="EMBL/GenBank/DDBJ databases">
        <title>Genome Sequencing of Type Strains.</title>
        <authorList>
            <person name="Lemaire J.F."/>
            <person name="Inderbitzin P."/>
            <person name="Collins S.B."/>
            <person name="Wespe N."/>
            <person name="Knight-Connoni V."/>
        </authorList>
    </citation>
    <scope>NUCLEOTIDE SEQUENCE [LARGE SCALE GENOMIC DNA]</scope>
    <source>
        <strain evidence="2 3">DSM 14730</strain>
    </source>
</reference>
<dbReference type="InterPro" id="IPR036513">
    <property type="entry name" value="STAS_dom_sf"/>
</dbReference>
<dbReference type="PANTHER" id="PTHR33745">
    <property type="entry name" value="RSBT ANTAGONIST PROTEIN RSBS-RELATED"/>
    <property type="match status" value="1"/>
</dbReference>
<protein>
    <submittedName>
        <fullName evidence="2">STAS domain-containing protein</fullName>
    </submittedName>
</protein>
<evidence type="ECO:0000313" key="2">
    <source>
        <dbReference type="EMBL" id="MBN3547001.1"/>
    </source>
</evidence>
<dbReference type="InterPro" id="IPR002645">
    <property type="entry name" value="STAS_dom"/>
</dbReference>
<sequence>MAYQLEETIKDTLNCLEENIFFIDLDFRVGWMNEAGKKVIDSIKAYLKLERAEDLIGTPIGWFHKNPSYQEEMLQRGDFPIDMQLVLFNTFVTRLIVKKLVVRGQELGYLLTWKDITEREKEKEKTKALINELSTPVLQTIADHTLLVPLIGELTIERMETLTSKLLNECLSSQADYVIIDFSGVTHLQDTEAGHEIQKLTDSIQLMGAEVLYCGFPKEMVKNMVSLGVETNQLSFVSFRNAIRYVVSKLGDRINNDNQN</sequence>
<feature type="domain" description="STAS" evidence="1">
    <location>
        <begin position="146"/>
        <end position="250"/>
    </location>
</feature>
<organism evidence="2 3">
    <name type="scientific">Fictibacillus barbaricus</name>
    <dbReference type="NCBI Taxonomy" id="182136"/>
    <lineage>
        <taxon>Bacteria</taxon>
        <taxon>Bacillati</taxon>
        <taxon>Bacillota</taxon>
        <taxon>Bacilli</taxon>
        <taxon>Bacillales</taxon>
        <taxon>Fictibacillaceae</taxon>
        <taxon>Fictibacillus</taxon>
    </lineage>
</organism>
<dbReference type="Gene3D" id="3.30.450.20">
    <property type="entry name" value="PAS domain"/>
    <property type="match status" value="1"/>
</dbReference>
<keyword evidence="3" id="KW-1185">Reference proteome</keyword>